<gene>
    <name evidence="1" type="ORF">FJY75_03510</name>
</gene>
<proteinExistence type="predicted"/>
<dbReference type="InterPro" id="IPR024747">
    <property type="entry name" value="Pyridox_Oxase-rel"/>
</dbReference>
<comment type="caution">
    <text evidence="1">The sequence shown here is derived from an EMBL/GenBank/DDBJ whole genome shotgun (WGS) entry which is preliminary data.</text>
</comment>
<dbReference type="Gene3D" id="2.30.110.10">
    <property type="entry name" value="Electron Transport, Fmn-binding Protein, Chain A"/>
    <property type="match status" value="1"/>
</dbReference>
<dbReference type="AlphaFoldDB" id="A0A937XA78"/>
<dbReference type="Proteomes" id="UP000748308">
    <property type="component" value="Unassembled WGS sequence"/>
</dbReference>
<dbReference type="SUPFAM" id="SSF50475">
    <property type="entry name" value="FMN-binding split barrel"/>
    <property type="match status" value="1"/>
</dbReference>
<dbReference type="InterPro" id="IPR012349">
    <property type="entry name" value="Split_barrel_FMN-bd"/>
</dbReference>
<sequence>MDAYHLRRKDRAIEESRELHALLRQGRFAALALCRDGEPYVVTLNHGLDEQRNCLYFHAAPEGQKLDFIRAHPRACATVVEDRGYAPGECSHRYRSVVLRGPLSIVTDELEKRHAMDVLIRHHEPDPDPVRTRFLADPRWTGGVAVLRLDIEEMTGKASL</sequence>
<dbReference type="PANTHER" id="PTHR34071">
    <property type="entry name" value="5-NITROIMIDAZOLE ANTIBIOTICS RESISTANCE PROTEIN, NIMA-FAMILY-RELATED PROTEIN-RELATED"/>
    <property type="match status" value="1"/>
</dbReference>
<organism evidence="1 2">
    <name type="scientific">Eiseniibacteriota bacterium</name>
    <dbReference type="NCBI Taxonomy" id="2212470"/>
    <lineage>
        <taxon>Bacteria</taxon>
        <taxon>Candidatus Eiseniibacteriota</taxon>
    </lineage>
</organism>
<protein>
    <submittedName>
        <fullName evidence="1">Pyridoxamine 5'-phosphate oxidase family protein</fullName>
    </submittedName>
</protein>
<accession>A0A937XA78</accession>
<dbReference type="PANTHER" id="PTHR34071:SF2">
    <property type="entry name" value="FLAVIN-NUCLEOTIDE-BINDING PROTEIN"/>
    <property type="match status" value="1"/>
</dbReference>
<dbReference type="Pfam" id="PF12900">
    <property type="entry name" value="Pyridox_ox_2"/>
    <property type="match status" value="1"/>
</dbReference>
<name>A0A937XA78_UNCEI</name>
<dbReference type="EMBL" id="VGIY01000053">
    <property type="protein sequence ID" value="MBM3316899.1"/>
    <property type="molecule type" value="Genomic_DNA"/>
</dbReference>
<evidence type="ECO:0000313" key="2">
    <source>
        <dbReference type="Proteomes" id="UP000748308"/>
    </source>
</evidence>
<reference evidence="1" key="1">
    <citation type="submission" date="2019-03" db="EMBL/GenBank/DDBJ databases">
        <title>Lake Tanganyika Metagenome-Assembled Genomes (MAGs).</title>
        <authorList>
            <person name="Tran P."/>
        </authorList>
    </citation>
    <scope>NUCLEOTIDE SEQUENCE</scope>
    <source>
        <strain evidence="1">M_DeepCast_400m_m2_100</strain>
    </source>
</reference>
<evidence type="ECO:0000313" key="1">
    <source>
        <dbReference type="EMBL" id="MBM3316899.1"/>
    </source>
</evidence>